<feature type="transmembrane region" description="Helical" evidence="10">
    <location>
        <begin position="301"/>
        <end position="325"/>
    </location>
</feature>
<accession>A0A2T0U511</accession>
<evidence type="ECO:0000256" key="4">
    <source>
        <dbReference type="ARBA" id="ARBA00022723"/>
    </source>
</evidence>
<dbReference type="InterPro" id="IPR018303">
    <property type="entry name" value="ATPase_P-typ_P_site"/>
</dbReference>
<keyword evidence="13" id="KW-1185">Reference proteome</keyword>
<dbReference type="InterPro" id="IPR001757">
    <property type="entry name" value="P_typ_ATPase"/>
</dbReference>
<dbReference type="Proteomes" id="UP000238034">
    <property type="component" value="Unassembled WGS sequence"/>
</dbReference>
<evidence type="ECO:0000313" key="13">
    <source>
        <dbReference type="Proteomes" id="UP000238034"/>
    </source>
</evidence>
<evidence type="ECO:0000259" key="11">
    <source>
        <dbReference type="Pfam" id="PF00122"/>
    </source>
</evidence>
<dbReference type="GO" id="GO:0016887">
    <property type="term" value="F:ATP hydrolysis activity"/>
    <property type="evidence" value="ECO:0007669"/>
    <property type="project" value="InterPro"/>
</dbReference>
<dbReference type="SUPFAM" id="SSF81665">
    <property type="entry name" value="Calcium ATPase, transmembrane domain M"/>
    <property type="match status" value="1"/>
</dbReference>
<dbReference type="Gene3D" id="3.40.1110.10">
    <property type="entry name" value="Calcium-transporting ATPase, cytoplasmic domain N"/>
    <property type="match status" value="1"/>
</dbReference>
<protein>
    <recommendedName>
        <fullName evidence="8">P-type Zn(2+) transporter</fullName>
        <ecNumber evidence="8">7.2.2.12</ecNumber>
    </recommendedName>
</protein>
<evidence type="ECO:0000256" key="9">
    <source>
        <dbReference type="ARBA" id="ARBA00047308"/>
    </source>
</evidence>
<keyword evidence="10" id="KW-0547">Nucleotide-binding</keyword>
<keyword evidence="10" id="KW-1003">Cell membrane</keyword>
<dbReference type="PRINTS" id="PR00120">
    <property type="entry name" value="HATPASE"/>
</dbReference>
<dbReference type="OrthoDB" id="9770315at2"/>
<dbReference type="SFLD" id="SFLDF00027">
    <property type="entry name" value="p-type_atpase"/>
    <property type="match status" value="1"/>
</dbReference>
<comment type="similarity">
    <text evidence="2 10">Belongs to the cation transport ATPase (P-type) (TC 3.A.3) family. Type IB subfamily.</text>
</comment>
<keyword evidence="10" id="KW-0067">ATP-binding</keyword>
<feature type="transmembrane region" description="Helical" evidence="10">
    <location>
        <begin position="27"/>
        <end position="46"/>
    </location>
</feature>
<dbReference type="NCBIfam" id="TIGR01512">
    <property type="entry name" value="ATPase-IB2_Cd"/>
    <property type="match status" value="1"/>
</dbReference>
<evidence type="ECO:0000256" key="6">
    <source>
        <dbReference type="ARBA" id="ARBA00022989"/>
    </source>
</evidence>
<evidence type="ECO:0000256" key="8">
    <source>
        <dbReference type="ARBA" id="ARBA00039097"/>
    </source>
</evidence>
<evidence type="ECO:0000256" key="10">
    <source>
        <dbReference type="RuleBase" id="RU362081"/>
    </source>
</evidence>
<dbReference type="SFLD" id="SFLDS00003">
    <property type="entry name" value="Haloacid_Dehalogenase"/>
    <property type="match status" value="1"/>
</dbReference>
<dbReference type="InterPro" id="IPR044492">
    <property type="entry name" value="P_typ_ATPase_HD_dom"/>
</dbReference>
<organism evidence="12 13">
    <name type="scientific">Arcticibacter pallidicorallinus</name>
    <dbReference type="NCBI Taxonomy" id="1259464"/>
    <lineage>
        <taxon>Bacteria</taxon>
        <taxon>Pseudomonadati</taxon>
        <taxon>Bacteroidota</taxon>
        <taxon>Sphingobacteriia</taxon>
        <taxon>Sphingobacteriales</taxon>
        <taxon>Sphingobacteriaceae</taxon>
        <taxon>Arcticibacter</taxon>
    </lineage>
</organism>
<keyword evidence="3 10" id="KW-0812">Transmembrane</keyword>
<sequence>MSEHHHHDHCHNGAAGHDSIFGSKTELQFSILAGSFLLVGFLLSFIPGVSTWVPLIIYVASFFFGGFYALKEAAGSLVKGRFDIDFLMIAAALGAASLGEWAEGALLLFLFSLGHALEHSAMDKARKSISALSDLSPKTAFVKRAEGVEEILIEELRIDDIVIVKPDSKIPADGVVVKGSGAVNQSPITGESIPVDKVPLDSTGVNHIDINDVNAENRVFAGTINGSAELHIRVLKLSADSTLSRLIKLVSDTKAKKSRTQRFTDEVQIHYVPGVLALVAILLCAFLFIDESFSESFYRAMAVLVAASPCALAISTPSAVLSGIARGARGGVLFKGGGPLEELGGLRAIAFDKTGTLTEGKPRLTSVTALNESSEDEVLLLAAAVERHSNHPIAAAIVRAADERTDRPLTRVSEVTSVQGHGLSALVDGSRVLIGNISFFDDLSEDVRKLALGKESEGNTTILIKKDDHPIGIITVMDTPRPEAAETISRLRKLGIKRMVMLSGDNQQVADSVAGQIGMSEAWGGLLPEQKLDSIAALLKREEHVAMVGDGVNDAPAMAKSSVGIAMGAAGSDVALETADVALMSDKLSSLPFAIGLSRQSHRVIKQNLWISLGMVAILVPLTILDVASIGFAVVGHEGSTLLVVFNALRLLNYQYKA</sequence>
<feature type="transmembrane region" description="Helical" evidence="10">
    <location>
        <begin position="269"/>
        <end position="289"/>
    </location>
</feature>
<dbReference type="SUPFAM" id="SSF56784">
    <property type="entry name" value="HAD-like"/>
    <property type="match status" value="1"/>
</dbReference>
<comment type="caution">
    <text evidence="12">The sequence shown here is derived from an EMBL/GenBank/DDBJ whole genome shotgun (WGS) entry which is preliminary data.</text>
</comment>
<keyword evidence="4 10" id="KW-0479">Metal-binding</keyword>
<dbReference type="AlphaFoldDB" id="A0A2T0U511"/>
<dbReference type="InterPro" id="IPR023298">
    <property type="entry name" value="ATPase_P-typ_TM_dom_sf"/>
</dbReference>
<feature type="transmembrane region" description="Helical" evidence="10">
    <location>
        <begin position="609"/>
        <end position="635"/>
    </location>
</feature>
<dbReference type="NCBIfam" id="TIGR01494">
    <property type="entry name" value="ATPase_P-type"/>
    <property type="match status" value="1"/>
</dbReference>
<dbReference type="PRINTS" id="PR00119">
    <property type="entry name" value="CATATPASE"/>
</dbReference>
<dbReference type="InterPro" id="IPR023299">
    <property type="entry name" value="ATPase_P-typ_cyto_dom_N"/>
</dbReference>
<feature type="transmembrane region" description="Helical" evidence="10">
    <location>
        <begin position="52"/>
        <end position="70"/>
    </location>
</feature>
<dbReference type="GO" id="GO:0005524">
    <property type="term" value="F:ATP binding"/>
    <property type="evidence" value="ECO:0007669"/>
    <property type="project" value="UniProtKB-UniRule"/>
</dbReference>
<dbReference type="EMBL" id="PVTH01000004">
    <property type="protein sequence ID" value="PRY53015.1"/>
    <property type="molecule type" value="Genomic_DNA"/>
</dbReference>
<dbReference type="InterPro" id="IPR023214">
    <property type="entry name" value="HAD_sf"/>
</dbReference>
<reference evidence="12 13" key="1">
    <citation type="submission" date="2018-03" db="EMBL/GenBank/DDBJ databases">
        <title>Genomic Encyclopedia of Type Strains, Phase III (KMG-III): the genomes of soil and plant-associated and newly described type strains.</title>
        <authorList>
            <person name="Whitman W."/>
        </authorList>
    </citation>
    <scope>NUCLEOTIDE SEQUENCE [LARGE SCALE GENOMIC DNA]</scope>
    <source>
        <strain evidence="12 13">CGMCC 1.9313</strain>
    </source>
</reference>
<dbReference type="Pfam" id="PF00122">
    <property type="entry name" value="E1-E2_ATPase"/>
    <property type="match status" value="1"/>
</dbReference>
<keyword evidence="7 10" id="KW-0472">Membrane</keyword>
<evidence type="ECO:0000256" key="7">
    <source>
        <dbReference type="ARBA" id="ARBA00023136"/>
    </source>
</evidence>
<comment type="subcellular location">
    <subcellularLocation>
        <location evidence="10">Cell membrane</location>
    </subcellularLocation>
    <subcellularLocation>
        <location evidence="1">Membrane</location>
    </subcellularLocation>
</comment>
<dbReference type="InterPro" id="IPR059000">
    <property type="entry name" value="ATPase_P-type_domA"/>
</dbReference>
<dbReference type="SFLD" id="SFLDG00002">
    <property type="entry name" value="C1.7:_P-type_atpase_like"/>
    <property type="match status" value="1"/>
</dbReference>
<dbReference type="Gene3D" id="3.40.50.1000">
    <property type="entry name" value="HAD superfamily/HAD-like"/>
    <property type="match status" value="1"/>
</dbReference>
<dbReference type="GO" id="GO:0016463">
    <property type="term" value="F:P-type zinc transporter activity"/>
    <property type="evidence" value="ECO:0007669"/>
    <property type="project" value="UniProtKB-EC"/>
</dbReference>
<keyword evidence="5" id="KW-1278">Translocase</keyword>
<name>A0A2T0U511_9SPHI</name>
<dbReference type="PANTHER" id="PTHR48085:SF5">
    <property type="entry name" value="CADMIUM_ZINC-TRANSPORTING ATPASE HMA4-RELATED"/>
    <property type="match status" value="1"/>
</dbReference>
<dbReference type="SUPFAM" id="SSF81653">
    <property type="entry name" value="Calcium ATPase, transduction domain A"/>
    <property type="match status" value="1"/>
</dbReference>
<evidence type="ECO:0000256" key="2">
    <source>
        <dbReference type="ARBA" id="ARBA00006024"/>
    </source>
</evidence>
<evidence type="ECO:0000256" key="5">
    <source>
        <dbReference type="ARBA" id="ARBA00022967"/>
    </source>
</evidence>
<dbReference type="GO" id="GO:0046872">
    <property type="term" value="F:metal ion binding"/>
    <property type="evidence" value="ECO:0007669"/>
    <property type="project" value="UniProtKB-KW"/>
</dbReference>
<dbReference type="GO" id="GO:0005886">
    <property type="term" value="C:plasma membrane"/>
    <property type="evidence" value="ECO:0007669"/>
    <property type="project" value="UniProtKB-SubCell"/>
</dbReference>
<comment type="catalytic activity">
    <reaction evidence="9">
        <text>Zn(2+)(in) + ATP + H2O = Zn(2+)(out) + ADP + phosphate + H(+)</text>
        <dbReference type="Rhea" id="RHEA:20621"/>
        <dbReference type="ChEBI" id="CHEBI:15377"/>
        <dbReference type="ChEBI" id="CHEBI:15378"/>
        <dbReference type="ChEBI" id="CHEBI:29105"/>
        <dbReference type="ChEBI" id="CHEBI:30616"/>
        <dbReference type="ChEBI" id="CHEBI:43474"/>
        <dbReference type="ChEBI" id="CHEBI:456216"/>
        <dbReference type="EC" id="7.2.2.12"/>
    </reaction>
</comment>
<dbReference type="Pfam" id="PF00702">
    <property type="entry name" value="Hydrolase"/>
    <property type="match status" value="1"/>
</dbReference>
<dbReference type="NCBIfam" id="TIGR01525">
    <property type="entry name" value="ATPase-IB_hvy"/>
    <property type="match status" value="1"/>
</dbReference>
<feature type="domain" description="P-type ATPase A" evidence="11">
    <location>
        <begin position="135"/>
        <end position="250"/>
    </location>
</feature>
<dbReference type="RefSeq" id="WP_106292608.1">
    <property type="nucleotide sequence ID" value="NZ_PVTH01000004.1"/>
</dbReference>
<dbReference type="InterPro" id="IPR051014">
    <property type="entry name" value="Cation_Transport_ATPase_IB"/>
</dbReference>
<dbReference type="PROSITE" id="PS00154">
    <property type="entry name" value="ATPASE_E1_E2"/>
    <property type="match status" value="1"/>
</dbReference>
<dbReference type="EC" id="7.2.2.12" evidence="8"/>
<evidence type="ECO:0000313" key="12">
    <source>
        <dbReference type="EMBL" id="PRY53015.1"/>
    </source>
</evidence>
<gene>
    <name evidence="12" type="ORF">B0I27_10422</name>
</gene>
<proteinExistence type="inferred from homology"/>
<evidence type="ECO:0000256" key="1">
    <source>
        <dbReference type="ARBA" id="ARBA00004370"/>
    </source>
</evidence>
<dbReference type="InterPro" id="IPR027256">
    <property type="entry name" value="P-typ_ATPase_IB"/>
</dbReference>
<keyword evidence="6 10" id="KW-1133">Transmembrane helix</keyword>
<dbReference type="PANTHER" id="PTHR48085">
    <property type="entry name" value="CADMIUM/ZINC-TRANSPORTING ATPASE HMA2-RELATED"/>
    <property type="match status" value="1"/>
</dbReference>
<evidence type="ECO:0000256" key="3">
    <source>
        <dbReference type="ARBA" id="ARBA00022692"/>
    </source>
</evidence>
<dbReference type="InterPro" id="IPR008250">
    <property type="entry name" value="ATPase_P-typ_transduc_dom_A_sf"/>
</dbReference>
<dbReference type="Gene3D" id="2.70.150.10">
    <property type="entry name" value="Calcium-transporting ATPase, cytoplasmic transduction domain A"/>
    <property type="match status" value="1"/>
</dbReference>
<dbReference type="InterPro" id="IPR036412">
    <property type="entry name" value="HAD-like_sf"/>
</dbReference>